<keyword evidence="3" id="KW-1185">Reference proteome</keyword>
<name>A0A4S8MS78_DENBC</name>
<dbReference type="AlphaFoldDB" id="A0A4S8MS78"/>
<evidence type="ECO:0000313" key="3">
    <source>
        <dbReference type="Proteomes" id="UP000297245"/>
    </source>
</evidence>
<organism evidence="2 3">
    <name type="scientific">Dendrothele bispora (strain CBS 962.96)</name>
    <dbReference type="NCBI Taxonomy" id="1314807"/>
    <lineage>
        <taxon>Eukaryota</taxon>
        <taxon>Fungi</taxon>
        <taxon>Dikarya</taxon>
        <taxon>Basidiomycota</taxon>
        <taxon>Agaricomycotina</taxon>
        <taxon>Agaricomycetes</taxon>
        <taxon>Agaricomycetidae</taxon>
        <taxon>Agaricales</taxon>
        <taxon>Agaricales incertae sedis</taxon>
        <taxon>Dendrothele</taxon>
    </lineage>
</organism>
<reference evidence="2 3" key="1">
    <citation type="journal article" date="2019" name="Nat. Ecol. Evol.">
        <title>Megaphylogeny resolves global patterns of mushroom evolution.</title>
        <authorList>
            <person name="Varga T."/>
            <person name="Krizsan K."/>
            <person name="Foldi C."/>
            <person name="Dima B."/>
            <person name="Sanchez-Garcia M."/>
            <person name="Sanchez-Ramirez S."/>
            <person name="Szollosi G.J."/>
            <person name="Szarkandi J.G."/>
            <person name="Papp V."/>
            <person name="Albert L."/>
            <person name="Andreopoulos W."/>
            <person name="Angelini C."/>
            <person name="Antonin V."/>
            <person name="Barry K.W."/>
            <person name="Bougher N.L."/>
            <person name="Buchanan P."/>
            <person name="Buyck B."/>
            <person name="Bense V."/>
            <person name="Catcheside P."/>
            <person name="Chovatia M."/>
            <person name="Cooper J."/>
            <person name="Damon W."/>
            <person name="Desjardin D."/>
            <person name="Finy P."/>
            <person name="Geml J."/>
            <person name="Haridas S."/>
            <person name="Hughes K."/>
            <person name="Justo A."/>
            <person name="Karasinski D."/>
            <person name="Kautmanova I."/>
            <person name="Kiss B."/>
            <person name="Kocsube S."/>
            <person name="Kotiranta H."/>
            <person name="LaButti K.M."/>
            <person name="Lechner B.E."/>
            <person name="Liimatainen K."/>
            <person name="Lipzen A."/>
            <person name="Lukacs Z."/>
            <person name="Mihaltcheva S."/>
            <person name="Morgado L.N."/>
            <person name="Niskanen T."/>
            <person name="Noordeloos M.E."/>
            <person name="Ohm R.A."/>
            <person name="Ortiz-Santana B."/>
            <person name="Ovrebo C."/>
            <person name="Racz N."/>
            <person name="Riley R."/>
            <person name="Savchenko A."/>
            <person name="Shiryaev A."/>
            <person name="Soop K."/>
            <person name="Spirin V."/>
            <person name="Szebenyi C."/>
            <person name="Tomsovsky M."/>
            <person name="Tulloss R.E."/>
            <person name="Uehling J."/>
            <person name="Grigoriev I.V."/>
            <person name="Vagvolgyi C."/>
            <person name="Papp T."/>
            <person name="Martin F.M."/>
            <person name="Miettinen O."/>
            <person name="Hibbett D.S."/>
            <person name="Nagy L.G."/>
        </authorList>
    </citation>
    <scope>NUCLEOTIDE SEQUENCE [LARGE SCALE GENOMIC DNA]</scope>
    <source>
        <strain evidence="2 3">CBS 962.96</strain>
    </source>
</reference>
<gene>
    <name evidence="2" type="ORF">K435DRAFT_647145</name>
</gene>
<feature type="non-terminal residue" evidence="2">
    <location>
        <position position="1"/>
    </location>
</feature>
<feature type="region of interest" description="Disordered" evidence="1">
    <location>
        <begin position="1"/>
        <end position="20"/>
    </location>
</feature>
<sequence>ESKPIDGNLKHRTPRAASQFKSPLATTFKATSDVRLTPTIQALERKVQQLKRASKVKNDDEENTLQGLLEKWTEAGREVAWELWQLIKDKGDVDSMCSSTGKRSFESNWGWDESDSKRVKLEGGTDFDTVATLEGRDQDLQVQSDNEVEEKRVMTLGIMLRQLGIDPQTLGWDEEEGLFCTD</sequence>
<proteinExistence type="predicted"/>
<dbReference type="Gene3D" id="6.10.140.1020">
    <property type="match status" value="1"/>
</dbReference>
<protein>
    <submittedName>
        <fullName evidence="2">Uncharacterized protein</fullName>
    </submittedName>
</protein>
<dbReference type="OrthoDB" id="27934at2759"/>
<evidence type="ECO:0000256" key="1">
    <source>
        <dbReference type="SAM" id="MobiDB-lite"/>
    </source>
</evidence>
<dbReference type="EMBL" id="ML179049">
    <property type="protein sequence ID" value="THV05499.1"/>
    <property type="molecule type" value="Genomic_DNA"/>
</dbReference>
<evidence type="ECO:0000313" key="2">
    <source>
        <dbReference type="EMBL" id="THV05499.1"/>
    </source>
</evidence>
<accession>A0A4S8MS78</accession>
<dbReference type="Proteomes" id="UP000297245">
    <property type="component" value="Unassembled WGS sequence"/>
</dbReference>